<dbReference type="eggNOG" id="COG2366">
    <property type="taxonomic scope" value="Bacteria"/>
</dbReference>
<proteinExistence type="inferred from homology"/>
<evidence type="ECO:0000256" key="4">
    <source>
        <dbReference type="ARBA" id="ARBA00038735"/>
    </source>
</evidence>
<comment type="subunit">
    <text evidence="4">Heterodimer of an alpha subunit and a beta subunit processed from the same precursor.</text>
</comment>
<dbReference type="PATRIC" id="fig|740709.3.peg.2106"/>
<dbReference type="MEROPS" id="S45.003"/>
<dbReference type="InterPro" id="IPR043147">
    <property type="entry name" value="Penicillin_amidase_A-knob"/>
</dbReference>
<keyword evidence="6" id="KW-0479">Metal-binding</keyword>
<name>K2KFP4_9GAMM</name>
<dbReference type="PANTHER" id="PTHR34218">
    <property type="entry name" value="PEPTIDASE S45 PENICILLIN AMIDASE"/>
    <property type="match status" value="1"/>
</dbReference>
<keyword evidence="2" id="KW-0378">Hydrolase</keyword>
<feature type="binding site" evidence="6">
    <location>
        <position position="325"/>
    </location>
    <ligand>
        <name>Ca(2+)</name>
        <dbReference type="ChEBI" id="CHEBI:29108"/>
    </ligand>
</feature>
<evidence type="ECO:0000256" key="7">
    <source>
        <dbReference type="SAM" id="MobiDB-lite"/>
    </source>
</evidence>
<evidence type="ECO:0000256" key="2">
    <source>
        <dbReference type="ARBA" id="ARBA00022801"/>
    </source>
</evidence>
<dbReference type="InterPro" id="IPR023343">
    <property type="entry name" value="Penicillin_amidase_dom1"/>
</dbReference>
<accession>K2KFP4</accession>
<dbReference type="InterPro" id="IPR029055">
    <property type="entry name" value="Ntn_hydrolases_N"/>
</dbReference>
<gene>
    <name evidence="8" type="ORF">A10D4_10416</name>
</gene>
<dbReference type="RefSeq" id="WP_008489405.1">
    <property type="nucleotide sequence ID" value="NZ_AMRG01000013.1"/>
</dbReference>
<evidence type="ECO:0000256" key="6">
    <source>
        <dbReference type="PIRSR" id="PIRSR001227-2"/>
    </source>
</evidence>
<dbReference type="InterPro" id="IPR002692">
    <property type="entry name" value="S45"/>
</dbReference>
<protein>
    <submittedName>
        <fullName evidence="8">Penicillin amidase</fullName>
    </submittedName>
</protein>
<dbReference type="PIRSF" id="PIRSF001227">
    <property type="entry name" value="Pen_acylase"/>
    <property type="match status" value="1"/>
</dbReference>
<evidence type="ECO:0000313" key="9">
    <source>
        <dbReference type="Proteomes" id="UP000014115"/>
    </source>
</evidence>
<dbReference type="Gene3D" id="3.60.20.10">
    <property type="entry name" value="Glutamine Phosphoribosylpyrophosphate, subunit 1, domain 1"/>
    <property type="match status" value="1"/>
</dbReference>
<dbReference type="AlphaFoldDB" id="K2KFP4"/>
<comment type="similarity">
    <text evidence="1">Belongs to the peptidase S45 family.</text>
</comment>
<reference evidence="8 9" key="1">
    <citation type="journal article" date="2012" name="J. Bacteriol.">
        <title>Genome Sequence of Idiomarina xiamenensis Type Strain 10-D-4.</title>
        <authorList>
            <person name="Lai Q."/>
            <person name="Wang L."/>
            <person name="Wang W."/>
            <person name="Shao Z."/>
        </authorList>
    </citation>
    <scope>NUCLEOTIDE SEQUENCE [LARGE SCALE GENOMIC DNA]</scope>
    <source>
        <strain evidence="8 9">10-D-4</strain>
    </source>
</reference>
<dbReference type="InterPro" id="IPR043146">
    <property type="entry name" value="Penicillin_amidase_N_B-knob"/>
</dbReference>
<dbReference type="GO" id="GO:0017000">
    <property type="term" value="P:antibiotic biosynthetic process"/>
    <property type="evidence" value="ECO:0007669"/>
    <property type="project" value="InterPro"/>
</dbReference>
<evidence type="ECO:0000313" key="8">
    <source>
        <dbReference type="EMBL" id="EKE81484.1"/>
    </source>
</evidence>
<dbReference type="Proteomes" id="UP000014115">
    <property type="component" value="Unassembled WGS sequence"/>
</dbReference>
<sequence length="778" mass="85488">MKTLLKVVLALLVLSAAVVYWLLHGSLAQLDGQLTVTGLSQSVSVDRDAQGIVTIRAASRLDAAHALGVVHAQERYFQMDLLRRAAAGELSALLGSSTLTHDRNVRIHRFRARAEQAFQHLPVNHQAILQAYAEGVNQGLNALAKRPFEYFLLGQTPQPWQTSDSLLVIYSMYLQLQQSDGAYERGLTQLYQQYPTAVADFLTPLGSRWDAAIDGSQLAQRGDTAAIPELPRQAGGGAGAAAFAPVQFPGSNNWAVAGALTPYRAGMLANDMHLGIRVPNTWFHTIIETRSPALRLAGVSLPGTPGIIVGSNGHIAWGFTNSYGDWSDVIALKTRHDNSEYLTPSGWKPILTRQEAIEVANADAETITIRETQWGPILPAEKTATPNKLYAYRWVAHDLAGINTRIFDLTQAATVNDALQVAAGAGMPAQNLVVSDSNGDIGWTIMGAIPRRQGFSGRLVSDWSDGSQSWQGYYGETEHPRIIQPRSGRLWTANSRVVAGEAFSKIGNGGHALGARAQQIRDLLAQQEQFTETDMLAIQRNAEARFLQRWQAYLVSLLEQQESLSEQQQQLLQLVNNWQAEASVDSQGYALVKLFRQQTLKLLFADFDDNIIRAVRSILEVPAWQILQQQPRSWLPNGVADWHQFQQRTITATLAQVDTETLADYRWGHVNQAHFAHPLSAALGPLSRWLNMPQQALPGDTFMPFVQGSDFGASERLVVAPGHEQNGILSMPTGQSGHPLSPYYRSHHQDWLEGRATPLLGGDSQHQLRLVPGNGDAQ</sequence>
<evidence type="ECO:0000256" key="1">
    <source>
        <dbReference type="ARBA" id="ARBA00006586"/>
    </source>
</evidence>
<feature type="binding site" evidence="6">
    <location>
        <position position="184"/>
    </location>
    <ligand>
        <name>Ca(2+)</name>
        <dbReference type="ChEBI" id="CHEBI:29108"/>
    </ligand>
</feature>
<feature type="active site" description="Nucleophile" evidence="5">
    <location>
        <position position="251"/>
    </location>
</feature>
<keyword evidence="6" id="KW-0106">Calcium</keyword>
<dbReference type="CDD" id="cd03747">
    <property type="entry name" value="Ntn_PGA_like"/>
    <property type="match status" value="1"/>
</dbReference>
<evidence type="ECO:0000256" key="5">
    <source>
        <dbReference type="PIRSR" id="PIRSR001227-1"/>
    </source>
</evidence>
<dbReference type="STRING" id="740709.A10D4_10416"/>
<dbReference type="Gene3D" id="1.10.439.10">
    <property type="entry name" value="Penicillin Amidohydrolase, domain 1"/>
    <property type="match status" value="1"/>
</dbReference>
<comment type="cofactor">
    <cofactor evidence="6">
        <name>Ca(2+)</name>
        <dbReference type="ChEBI" id="CHEBI:29108"/>
    </cofactor>
    <text evidence="6">Binds 1 Ca(2+) ion per dimer.</text>
</comment>
<dbReference type="PANTHER" id="PTHR34218:SF4">
    <property type="entry name" value="ACYL-HOMOSERINE LACTONE ACYLASE QUIP"/>
    <property type="match status" value="1"/>
</dbReference>
<dbReference type="Pfam" id="PF01804">
    <property type="entry name" value="Penicil_amidase"/>
    <property type="match status" value="1"/>
</dbReference>
<keyword evidence="9" id="KW-1185">Reference proteome</keyword>
<dbReference type="InterPro" id="IPR014395">
    <property type="entry name" value="Pen/GL7ACA/AHL_acylase"/>
</dbReference>
<dbReference type="SUPFAM" id="SSF56235">
    <property type="entry name" value="N-terminal nucleophile aminohydrolases (Ntn hydrolases)"/>
    <property type="match status" value="1"/>
</dbReference>
<dbReference type="Gene3D" id="2.30.120.10">
    <property type="match status" value="1"/>
</dbReference>
<organism evidence="8 9">
    <name type="scientific">Idiomarina xiamenensis 10-D-4</name>
    <dbReference type="NCBI Taxonomy" id="740709"/>
    <lineage>
        <taxon>Bacteria</taxon>
        <taxon>Pseudomonadati</taxon>
        <taxon>Pseudomonadota</taxon>
        <taxon>Gammaproteobacteria</taxon>
        <taxon>Alteromonadales</taxon>
        <taxon>Idiomarinaceae</taxon>
        <taxon>Idiomarina</taxon>
    </lineage>
</organism>
<feature type="binding site" evidence="6">
    <location>
        <position position="328"/>
    </location>
    <ligand>
        <name>Ca(2+)</name>
        <dbReference type="ChEBI" id="CHEBI:29108"/>
    </ligand>
</feature>
<dbReference type="GO" id="GO:0046872">
    <property type="term" value="F:metal ion binding"/>
    <property type="evidence" value="ECO:0007669"/>
    <property type="project" value="UniProtKB-KW"/>
</dbReference>
<dbReference type="OrthoDB" id="9760084at2"/>
<dbReference type="Gene3D" id="1.10.1400.10">
    <property type="match status" value="1"/>
</dbReference>
<dbReference type="EMBL" id="AMRG01000013">
    <property type="protein sequence ID" value="EKE81484.1"/>
    <property type="molecule type" value="Genomic_DNA"/>
</dbReference>
<keyword evidence="3" id="KW-0865">Zymogen</keyword>
<evidence type="ECO:0000256" key="3">
    <source>
        <dbReference type="ARBA" id="ARBA00023145"/>
    </source>
</evidence>
<comment type="caution">
    <text evidence="8">The sequence shown here is derived from an EMBL/GenBank/DDBJ whole genome shotgun (WGS) entry which is preliminary data.</text>
</comment>
<dbReference type="GO" id="GO:0016811">
    <property type="term" value="F:hydrolase activity, acting on carbon-nitrogen (but not peptide) bonds, in linear amides"/>
    <property type="evidence" value="ECO:0007669"/>
    <property type="project" value="InterPro"/>
</dbReference>
<feature type="region of interest" description="Disordered" evidence="7">
    <location>
        <begin position="756"/>
        <end position="778"/>
    </location>
</feature>